<evidence type="ECO:0000313" key="3">
    <source>
        <dbReference type="Proteomes" id="UP000294980"/>
    </source>
</evidence>
<accession>A0A4R2KY82</accession>
<gene>
    <name evidence="2" type="ORF">EV688_102317</name>
</gene>
<dbReference type="EMBL" id="SLWX01000002">
    <property type="protein sequence ID" value="TCO77857.1"/>
    <property type="molecule type" value="Genomic_DNA"/>
</dbReference>
<comment type="caution">
    <text evidence="2">The sequence shown here is derived from an EMBL/GenBank/DDBJ whole genome shotgun (WGS) entry which is preliminary data.</text>
</comment>
<dbReference type="InterPro" id="IPR001279">
    <property type="entry name" value="Metallo-B-lactamas"/>
</dbReference>
<dbReference type="Gene3D" id="3.60.15.10">
    <property type="entry name" value="Ribonuclease Z/Hydroxyacylglutathione hydrolase-like"/>
    <property type="match status" value="1"/>
</dbReference>
<organism evidence="2 3">
    <name type="scientific">Chromatocurvus halotolerans</name>
    <dbReference type="NCBI Taxonomy" id="1132028"/>
    <lineage>
        <taxon>Bacteria</taxon>
        <taxon>Pseudomonadati</taxon>
        <taxon>Pseudomonadota</taxon>
        <taxon>Gammaproteobacteria</taxon>
        <taxon>Cellvibrionales</taxon>
        <taxon>Halieaceae</taxon>
        <taxon>Chromatocurvus</taxon>
    </lineage>
</organism>
<dbReference type="GO" id="GO:0042781">
    <property type="term" value="F:3'-tRNA processing endoribonuclease activity"/>
    <property type="evidence" value="ECO:0007669"/>
    <property type="project" value="TreeGrafter"/>
</dbReference>
<protein>
    <submittedName>
        <fullName evidence="2">Ribonuclease BN (tRNA processing enzyme)</fullName>
    </submittedName>
</protein>
<sequence length="296" mass="31467">MGTILRLVVILVLTAGRIQESSAGDCVGIRVQVLGSGGPEIDDGRSSSSYLLWQGDSARLLLDAGSGSSLGFGSAGARFADLDAILLSHLHTDHSVDIPAFIKGSFFTDRNTNLVIAGPAGNDRMPRTSTFMKRLIGPDGAFRYLSSYLEDGTEAYTLSTLDMPAQSVGHLSGEGWHASSLPVRHGPIPALAWRADLGGCVVVYAGDMSGAPETFTAFARNADLLILHAAVPENAGATARRLHMIPSELVSLANQLTPERILLSHFMKRSEQEAPESFQRMVAPVVLARDGLSLDL</sequence>
<dbReference type="PANTHER" id="PTHR46018:SF2">
    <property type="entry name" value="ZINC PHOSPHODIESTERASE ELAC PROTEIN 1"/>
    <property type="match status" value="1"/>
</dbReference>
<proteinExistence type="predicted"/>
<dbReference type="OrthoDB" id="9803916at2"/>
<dbReference type="PANTHER" id="PTHR46018">
    <property type="entry name" value="ZINC PHOSPHODIESTERASE ELAC PROTEIN 1"/>
    <property type="match status" value="1"/>
</dbReference>
<dbReference type="SMART" id="SM00849">
    <property type="entry name" value="Lactamase_B"/>
    <property type="match status" value="1"/>
</dbReference>
<dbReference type="RefSeq" id="WP_117314715.1">
    <property type="nucleotide sequence ID" value="NZ_QQSW01000001.1"/>
</dbReference>
<dbReference type="AlphaFoldDB" id="A0A4R2KY82"/>
<evidence type="ECO:0000313" key="2">
    <source>
        <dbReference type="EMBL" id="TCO77857.1"/>
    </source>
</evidence>
<name>A0A4R2KY82_9GAMM</name>
<keyword evidence="3" id="KW-1185">Reference proteome</keyword>
<dbReference type="Pfam" id="PF12706">
    <property type="entry name" value="Lactamase_B_2"/>
    <property type="match status" value="1"/>
</dbReference>
<feature type="domain" description="Metallo-beta-lactamase" evidence="1">
    <location>
        <begin position="46"/>
        <end position="265"/>
    </location>
</feature>
<evidence type="ECO:0000259" key="1">
    <source>
        <dbReference type="SMART" id="SM00849"/>
    </source>
</evidence>
<dbReference type="Proteomes" id="UP000294980">
    <property type="component" value="Unassembled WGS sequence"/>
</dbReference>
<reference evidence="2 3" key="1">
    <citation type="submission" date="2019-03" db="EMBL/GenBank/DDBJ databases">
        <title>Genomic Encyclopedia of Type Strains, Phase IV (KMG-IV): sequencing the most valuable type-strain genomes for metagenomic binning, comparative biology and taxonomic classification.</title>
        <authorList>
            <person name="Goeker M."/>
        </authorList>
    </citation>
    <scope>NUCLEOTIDE SEQUENCE [LARGE SCALE GENOMIC DNA]</scope>
    <source>
        <strain evidence="2 3">DSM 23344</strain>
    </source>
</reference>
<dbReference type="InterPro" id="IPR036866">
    <property type="entry name" value="RibonucZ/Hydroxyglut_hydro"/>
</dbReference>
<dbReference type="SUPFAM" id="SSF56281">
    <property type="entry name" value="Metallo-hydrolase/oxidoreductase"/>
    <property type="match status" value="1"/>
</dbReference>